<dbReference type="Proteomes" id="UP000017396">
    <property type="component" value="Chromosome"/>
</dbReference>
<name>U5QNH3_GLOK1</name>
<evidence type="ECO:0000313" key="2">
    <source>
        <dbReference type="Proteomes" id="UP000017396"/>
    </source>
</evidence>
<dbReference type="RefSeq" id="WP_023175901.1">
    <property type="nucleotide sequence ID" value="NC_022600.1"/>
</dbReference>
<dbReference type="KEGG" id="glj:GKIL_4291"/>
<organism evidence="1 2">
    <name type="scientific">Gloeobacter kilaueensis (strain ATCC BAA-2537 / CCAP 1431/1 / ULC 316 / JS1)</name>
    <dbReference type="NCBI Taxonomy" id="1183438"/>
    <lineage>
        <taxon>Bacteria</taxon>
        <taxon>Bacillati</taxon>
        <taxon>Cyanobacteriota</taxon>
        <taxon>Cyanophyceae</taxon>
        <taxon>Gloeobacterales</taxon>
        <taxon>Gloeobacteraceae</taxon>
        <taxon>Gloeobacter</taxon>
    </lineage>
</organism>
<dbReference type="EMBL" id="CP003587">
    <property type="protein sequence ID" value="AGY60537.1"/>
    <property type="molecule type" value="Genomic_DNA"/>
</dbReference>
<reference evidence="1 2" key="1">
    <citation type="journal article" date="2013" name="PLoS ONE">
        <title>Cultivation and Complete Genome Sequencing of Gloeobacter kilaueensis sp. nov., from a Lava Cave in Kilauea Caldera, Hawai'i.</title>
        <authorList>
            <person name="Saw J.H."/>
            <person name="Schatz M."/>
            <person name="Brown M.V."/>
            <person name="Kunkel D.D."/>
            <person name="Foster J.S."/>
            <person name="Shick H."/>
            <person name="Christensen S."/>
            <person name="Hou S."/>
            <person name="Wan X."/>
            <person name="Donachie S.P."/>
        </authorList>
    </citation>
    <scope>NUCLEOTIDE SEQUENCE [LARGE SCALE GENOMIC DNA]</scope>
    <source>
        <strain evidence="2">JS</strain>
    </source>
</reference>
<protein>
    <submittedName>
        <fullName evidence="1">Uncharacterized protein</fullName>
    </submittedName>
</protein>
<gene>
    <name evidence="1" type="ORF">GKIL_4291</name>
</gene>
<keyword evidence="2" id="KW-1185">Reference proteome</keyword>
<dbReference type="HOGENOM" id="CLU_177101_1_0_3"/>
<dbReference type="STRING" id="1183438.GKIL_4291"/>
<evidence type="ECO:0000313" key="1">
    <source>
        <dbReference type="EMBL" id="AGY60537.1"/>
    </source>
</evidence>
<dbReference type="AlphaFoldDB" id="U5QNH3"/>
<dbReference type="OrthoDB" id="573886at2"/>
<accession>U5QNH3</accession>
<proteinExistence type="predicted"/>
<sequence length="83" mass="9253">MSENLATSAAEQEVEQVIAELEQYRQRIVDDALRIGKLAKLPQKLTLAHLENHPELQQIDAMIEALRTGEPIPIPAEIAAQIE</sequence>